<gene>
    <name evidence="1" type="ORF">YBN1229_v1_2503</name>
</gene>
<dbReference type="OrthoDB" id="20942at2"/>
<dbReference type="RefSeq" id="WP_046479191.1">
    <property type="nucleotide sequence ID" value="NZ_LN829118.1"/>
</dbReference>
<evidence type="ECO:0008006" key="3">
    <source>
        <dbReference type="Google" id="ProtNLM"/>
    </source>
</evidence>
<proteinExistence type="predicted"/>
<dbReference type="InterPro" id="IPR038282">
    <property type="entry name" value="DUF2267_sf"/>
</dbReference>
<dbReference type="KEGG" id="fiy:BN1229_v1_2503"/>
<organism evidence="1 2">
    <name type="scientific">Candidatus Filomicrobium marinum</name>
    <dbReference type="NCBI Taxonomy" id="1608628"/>
    <lineage>
        <taxon>Bacteria</taxon>
        <taxon>Pseudomonadati</taxon>
        <taxon>Pseudomonadota</taxon>
        <taxon>Alphaproteobacteria</taxon>
        <taxon>Hyphomicrobiales</taxon>
        <taxon>Hyphomicrobiaceae</taxon>
        <taxon>Filomicrobium</taxon>
    </lineage>
</organism>
<dbReference type="AlphaFoldDB" id="A0A0D6JHE9"/>
<dbReference type="EMBL" id="LN829119">
    <property type="protein sequence ID" value="CPR20205.1"/>
    <property type="molecule type" value="Genomic_DNA"/>
</dbReference>
<name>A0A0D6JHE9_9HYPH</name>
<evidence type="ECO:0000313" key="1">
    <source>
        <dbReference type="EMBL" id="CPR20205.1"/>
    </source>
</evidence>
<dbReference type="Proteomes" id="UP000033187">
    <property type="component" value="Chromosome 1"/>
</dbReference>
<dbReference type="Gene3D" id="1.10.490.110">
    <property type="entry name" value="Uncharacterized conserved protein DUF2267"/>
    <property type="match status" value="1"/>
</dbReference>
<dbReference type="InterPro" id="IPR018727">
    <property type="entry name" value="DUF2267"/>
</dbReference>
<evidence type="ECO:0000313" key="2">
    <source>
        <dbReference type="Proteomes" id="UP000033187"/>
    </source>
</evidence>
<sequence length="148" mass="16999">MTLPATVSHTVQQTQEWLKELRDNADLDDEAAALSVLRAVLHQLRDRLTLEEAIEFGAQLPTLLRGIYYEGWRPSRTPERIRSKQKFLDEVLMKLLPRPVPPEQAVRDVFALIAHHCDPGEVSQVIGQLPADIKQLWPETARTYQQRI</sequence>
<protein>
    <recommendedName>
        <fullName evidence="3">DUF2267 domain-containing protein</fullName>
    </recommendedName>
</protein>
<keyword evidence="2" id="KW-1185">Reference proteome</keyword>
<dbReference type="KEGG" id="fil:BN1229_v1_3420"/>
<accession>A0A0D6JHE9</accession>
<reference evidence="2" key="1">
    <citation type="submission" date="2015-02" db="EMBL/GenBank/DDBJ databases">
        <authorList>
            <person name="Chooi Y.-H."/>
        </authorList>
    </citation>
    <scope>NUCLEOTIDE SEQUENCE [LARGE SCALE GENOMIC DNA]</scope>
    <source>
        <strain evidence="2">strain Y</strain>
    </source>
</reference>
<dbReference type="Pfam" id="PF10025">
    <property type="entry name" value="DUF2267"/>
    <property type="match status" value="1"/>
</dbReference>